<evidence type="ECO:0000313" key="1">
    <source>
        <dbReference type="EMBL" id="SUZ78349.1"/>
    </source>
</evidence>
<dbReference type="PROSITE" id="PS51257">
    <property type="entry name" value="PROKAR_LIPOPROTEIN"/>
    <property type="match status" value="1"/>
</dbReference>
<protein>
    <submittedName>
        <fullName evidence="1">Uncharacterized protein</fullName>
    </submittedName>
</protein>
<organism evidence="1">
    <name type="scientific">marine metagenome</name>
    <dbReference type="NCBI Taxonomy" id="408172"/>
    <lineage>
        <taxon>unclassified sequences</taxon>
        <taxon>metagenomes</taxon>
        <taxon>ecological metagenomes</taxon>
    </lineage>
</organism>
<dbReference type="EMBL" id="UINC01001349">
    <property type="protein sequence ID" value="SUZ78349.1"/>
    <property type="molecule type" value="Genomic_DNA"/>
</dbReference>
<name>A0A381QIW3_9ZZZZ</name>
<sequence length="188" mass="20981">MIKQKILLFLVFLMLSCDPTNHIRTYHLPKIHHTNNETLQTKSQKPQLSGFTWEKPDSWIPSQGSSMRIASFDVPFSTGMGDLSVMELGGEGGGLVANVNRWRGQIGLEPLEESEIRAQAQPGESEVGPYQIFQLINDSNSDTAMLTAILPMNNSTLYIKLTASKDGIMDLEKDFKTFCSSIKRDTNN</sequence>
<reference evidence="1" key="1">
    <citation type="submission" date="2018-05" db="EMBL/GenBank/DDBJ databases">
        <authorList>
            <person name="Lanie J.A."/>
            <person name="Ng W.-L."/>
            <person name="Kazmierczak K.M."/>
            <person name="Andrzejewski T.M."/>
            <person name="Davidsen T.M."/>
            <person name="Wayne K.J."/>
            <person name="Tettelin H."/>
            <person name="Glass J.I."/>
            <person name="Rusch D."/>
            <person name="Podicherti R."/>
            <person name="Tsui H.-C.T."/>
            <person name="Winkler M.E."/>
        </authorList>
    </citation>
    <scope>NUCLEOTIDE SEQUENCE</scope>
</reference>
<proteinExistence type="predicted"/>
<accession>A0A381QIW3</accession>
<dbReference type="AlphaFoldDB" id="A0A381QIW3"/>
<gene>
    <name evidence="1" type="ORF">METZ01_LOCUS31203</name>
</gene>